<dbReference type="InterPro" id="IPR054762">
    <property type="entry name" value="Gp19_RNaseH-like"/>
</dbReference>
<evidence type="ECO:0000259" key="1">
    <source>
        <dbReference type="Pfam" id="PF22530"/>
    </source>
</evidence>
<evidence type="ECO:0000313" key="3">
    <source>
        <dbReference type="Proteomes" id="UP000187074"/>
    </source>
</evidence>
<dbReference type="STRING" id="1401.BK123_32470"/>
<dbReference type="InterPro" id="IPR006517">
    <property type="entry name" value="Phage_terminase_lsu-like_C"/>
</dbReference>
<dbReference type="Pfam" id="PF22530">
    <property type="entry name" value="Terminase-T7_RNaseH-like"/>
    <property type="match status" value="1"/>
</dbReference>
<comment type="caution">
    <text evidence="2">The sequence shown here is derived from an EMBL/GenBank/DDBJ whole genome shotgun (WGS) entry which is preliminary data.</text>
</comment>
<sequence>MDIETIKRYARIELARREFFGFCQAMAPDFYRDNRQYLIDLCNEMQDFYESDDDILIVNEPPRHGKSRSASMFAQWVFGQDQSAKIMTGSYNETLSTTFSKAVRNGISTAKADPEVIVYSDIFPHVKIQRGDGAMNLWSLEGGYNNYLATSPTGTATGFGATLLIIDDLIKNAEEANNEATLEKHWDWFTNTMLSRLEEGGKIIIIMTRWATGDLAGRALEHFAEEKKKVRLLTMKALQDDGTMLCDEVLSRESYDMKVRAMGEDIASANYQQIPIDIKGKLYSSFKTYTELPKDFTGIYSYCDTADQGDDYLCNIIWGVYNKEAYVLDVIYTKQPMEITEPAVAQALFTFEVNRERIESNSGGRSFARNVKRILEQELKSNRTDVSWFHQSKNKIARITSNATWVMNHVYLPANWRDKWPEYYKAMTSYQREGKNAHDDAPDATTGVAETMYLLGG</sequence>
<accession>A0A1R1AM42</accession>
<dbReference type="NCBIfam" id="TIGR01630">
    <property type="entry name" value="psiM2_ORF9"/>
    <property type="match status" value="1"/>
</dbReference>
<name>A0A1R1AM42_PAELA</name>
<proteinExistence type="predicted"/>
<dbReference type="EMBL" id="MRTF01000020">
    <property type="protein sequence ID" value="OME86550.1"/>
    <property type="molecule type" value="Genomic_DNA"/>
</dbReference>
<organism evidence="2 3">
    <name type="scientific">Paenibacillus lautus</name>
    <name type="common">Bacillus lautus</name>
    <dbReference type="NCBI Taxonomy" id="1401"/>
    <lineage>
        <taxon>Bacteria</taxon>
        <taxon>Bacillati</taxon>
        <taxon>Bacillota</taxon>
        <taxon>Bacilli</taxon>
        <taxon>Bacillales</taxon>
        <taxon>Paenibacillaceae</taxon>
        <taxon>Paenibacillus</taxon>
    </lineage>
</organism>
<gene>
    <name evidence="2" type="ORF">BK123_32470</name>
</gene>
<reference evidence="2 3" key="1">
    <citation type="submission" date="2016-11" db="EMBL/GenBank/DDBJ databases">
        <title>Paenibacillus species isolates.</title>
        <authorList>
            <person name="Beno S.M."/>
        </authorList>
    </citation>
    <scope>NUCLEOTIDE SEQUENCE [LARGE SCALE GENOMIC DNA]</scope>
    <source>
        <strain evidence="2 3">FSL F4-0100</strain>
    </source>
</reference>
<protein>
    <submittedName>
        <fullName evidence="2">Terminase</fullName>
    </submittedName>
</protein>
<dbReference type="Proteomes" id="UP000187074">
    <property type="component" value="Unassembled WGS sequence"/>
</dbReference>
<dbReference type="AlphaFoldDB" id="A0A1R1AM42"/>
<evidence type="ECO:0000313" key="2">
    <source>
        <dbReference type="EMBL" id="OME86550.1"/>
    </source>
</evidence>
<feature type="domain" description="Terminase large subunit ribonuclease H-like" evidence="1">
    <location>
        <begin position="304"/>
        <end position="409"/>
    </location>
</feature>